<keyword evidence="1" id="KW-0472">Membrane</keyword>
<organism evidence="3 4">
    <name type="scientific">Desulfoscipio gibsoniae DSM 7213</name>
    <dbReference type="NCBI Taxonomy" id="767817"/>
    <lineage>
        <taxon>Bacteria</taxon>
        <taxon>Bacillati</taxon>
        <taxon>Bacillota</taxon>
        <taxon>Clostridia</taxon>
        <taxon>Eubacteriales</taxon>
        <taxon>Desulfallaceae</taxon>
        <taxon>Desulfoscipio</taxon>
    </lineage>
</organism>
<keyword evidence="3" id="KW-0378">Hydrolase</keyword>
<feature type="transmembrane region" description="Helical" evidence="1">
    <location>
        <begin position="255"/>
        <end position="273"/>
    </location>
</feature>
<feature type="transmembrane region" description="Helical" evidence="1">
    <location>
        <begin position="21"/>
        <end position="45"/>
    </location>
</feature>
<dbReference type="KEGG" id="dgi:Desgi_2094"/>
<dbReference type="Proteomes" id="UP000013520">
    <property type="component" value="Chromosome"/>
</dbReference>
<feature type="transmembrane region" description="Helical" evidence="1">
    <location>
        <begin position="51"/>
        <end position="72"/>
    </location>
</feature>
<protein>
    <submittedName>
        <fullName evidence="3">Restriction endonuclease</fullName>
    </submittedName>
</protein>
<dbReference type="AlphaFoldDB" id="R4KED4"/>
<accession>R4KED4</accession>
<dbReference type="GO" id="GO:0004519">
    <property type="term" value="F:endonuclease activity"/>
    <property type="evidence" value="ECO:0007669"/>
    <property type="project" value="UniProtKB-KW"/>
</dbReference>
<keyword evidence="1" id="KW-1133">Transmembrane helix</keyword>
<keyword evidence="3" id="KW-0540">Nuclease</keyword>
<feature type="transmembrane region" description="Helical" evidence="1">
    <location>
        <begin position="279"/>
        <end position="300"/>
    </location>
</feature>
<dbReference type="Gene3D" id="3.40.1350.10">
    <property type="match status" value="1"/>
</dbReference>
<gene>
    <name evidence="3" type="ORF">Desgi_2094</name>
</gene>
<evidence type="ECO:0000259" key="2">
    <source>
        <dbReference type="Pfam" id="PF04471"/>
    </source>
</evidence>
<dbReference type="InterPro" id="IPR011856">
    <property type="entry name" value="tRNA_endonuc-like_dom_sf"/>
</dbReference>
<feature type="domain" description="Restriction endonuclease type IV Mrr" evidence="2">
    <location>
        <begin position="101"/>
        <end position="213"/>
    </location>
</feature>
<evidence type="ECO:0000256" key="1">
    <source>
        <dbReference type="SAM" id="Phobius"/>
    </source>
</evidence>
<dbReference type="HOGENOM" id="CLU_862561_0_0_9"/>
<dbReference type="Pfam" id="PF04471">
    <property type="entry name" value="Mrr_cat"/>
    <property type="match status" value="1"/>
</dbReference>
<evidence type="ECO:0000313" key="3">
    <source>
        <dbReference type="EMBL" id="AGL01528.1"/>
    </source>
</evidence>
<dbReference type="InterPro" id="IPR007560">
    <property type="entry name" value="Restrct_endonuc_IV_Mrr"/>
</dbReference>
<dbReference type="GO" id="GO:0009307">
    <property type="term" value="P:DNA restriction-modification system"/>
    <property type="evidence" value="ECO:0007669"/>
    <property type="project" value="InterPro"/>
</dbReference>
<proteinExistence type="predicted"/>
<sequence length="308" mass="35287">MFNKRIYHYMQNPPRDERNRLAHTIDFAITLLFTWFITILAAQFLPLGQSMINIIIIPIMIAEIILVTKIKISRRKALSIHRDIWYSARKCRQNIENIHDREEFAQLVKELLEGIAPFEGMKKLNPCPDSTIDLSGYLRNQKIGVMCINTAAKDNRVTADQIKGFLQEIKQAQFNIGIIITSGSYTDEARRFVRRMSGRIKIHLVESNGLLHMAKRTEHPIFPVEKWQEEGYTRISGLEMALSIKENIMASKKRALLFTLLGIAFLVIGALQTGLISTIYVIFGVINLFIGLTGFILSLLHKNELIFD</sequence>
<dbReference type="EMBL" id="CP003273">
    <property type="protein sequence ID" value="AGL01528.1"/>
    <property type="molecule type" value="Genomic_DNA"/>
</dbReference>
<keyword evidence="3" id="KW-0255">Endonuclease</keyword>
<keyword evidence="4" id="KW-1185">Reference proteome</keyword>
<dbReference type="eggNOG" id="COG1715">
    <property type="taxonomic scope" value="Bacteria"/>
</dbReference>
<keyword evidence="1" id="KW-0812">Transmembrane</keyword>
<dbReference type="GO" id="GO:0003677">
    <property type="term" value="F:DNA binding"/>
    <property type="evidence" value="ECO:0007669"/>
    <property type="project" value="InterPro"/>
</dbReference>
<dbReference type="RefSeq" id="WP_006521955.1">
    <property type="nucleotide sequence ID" value="NC_021184.1"/>
</dbReference>
<dbReference type="OrthoDB" id="1805587at2"/>
<name>R4KED4_9FIRM</name>
<reference evidence="3 4" key="1">
    <citation type="submission" date="2012-01" db="EMBL/GenBank/DDBJ databases">
        <title>Complete sequence of Desulfotomaculum gibsoniae DSM 7213.</title>
        <authorList>
            <consortium name="US DOE Joint Genome Institute"/>
            <person name="Lucas S."/>
            <person name="Han J."/>
            <person name="Lapidus A."/>
            <person name="Cheng J.-F."/>
            <person name="Goodwin L."/>
            <person name="Pitluck S."/>
            <person name="Peters L."/>
            <person name="Ovchinnikova G."/>
            <person name="Teshima H."/>
            <person name="Detter J.C."/>
            <person name="Han C."/>
            <person name="Tapia R."/>
            <person name="Land M."/>
            <person name="Hauser L."/>
            <person name="Kyrpides N."/>
            <person name="Ivanova N."/>
            <person name="Pagani I."/>
            <person name="Parshina S."/>
            <person name="Plugge C."/>
            <person name="Muyzer G."/>
            <person name="Kuever J."/>
            <person name="Ivanova A."/>
            <person name="Nazina T."/>
            <person name="Klenk H.-P."/>
            <person name="Brambilla E."/>
            <person name="Spring S."/>
            <person name="Stams A.F."/>
            <person name="Woyke T."/>
        </authorList>
    </citation>
    <scope>NUCLEOTIDE SEQUENCE [LARGE SCALE GENOMIC DNA]</scope>
    <source>
        <strain evidence="3 4">DSM 7213</strain>
    </source>
</reference>
<evidence type="ECO:0000313" key="4">
    <source>
        <dbReference type="Proteomes" id="UP000013520"/>
    </source>
</evidence>